<name>A0ABV4J6K5_9ACTN</name>
<protein>
    <submittedName>
        <fullName evidence="1">TcmI family type II polyketide cyclase</fullName>
    </submittedName>
</protein>
<sequence>MYSTLIIARMKPGAERDVARVFAAFDDTDMPHRMGTRRRELFVLQDLYFHLQDFTTDDGGQRIDEVRLDPRFTAISEDLKPYITPYDPATWRTPADAMGRSFYRGPVRPATDAHSGVTVHRMPDGARDEVARACGTADSTGDARSCRRELFQFHELCVEVEEYDSPAAEARYASRTGTSLSPLTTPYVADRPIRESRAHRFYRWAAA</sequence>
<organism evidence="1 2">
    <name type="scientific">Streptomyces pimonensis</name>
    <dbReference type="NCBI Taxonomy" id="2860288"/>
    <lineage>
        <taxon>Bacteria</taxon>
        <taxon>Bacillati</taxon>
        <taxon>Actinomycetota</taxon>
        <taxon>Actinomycetes</taxon>
        <taxon>Kitasatosporales</taxon>
        <taxon>Streptomycetaceae</taxon>
        <taxon>Streptomyces</taxon>
    </lineage>
</organism>
<dbReference type="InterPro" id="IPR038474">
    <property type="entry name" value="Polyketide_synth_cyclase_sf"/>
</dbReference>
<dbReference type="SUPFAM" id="SSF54909">
    <property type="entry name" value="Dimeric alpha+beta barrel"/>
    <property type="match status" value="2"/>
</dbReference>
<dbReference type="Pfam" id="PF04673">
    <property type="entry name" value="Cyclase_polyket"/>
    <property type="match status" value="2"/>
</dbReference>
<dbReference type="InterPro" id="IPR011008">
    <property type="entry name" value="Dimeric_a/b-barrel"/>
</dbReference>
<comment type="caution">
    <text evidence="1">The sequence shown here is derived from an EMBL/GenBank/DDBJ whole genome shotgun (WGS) entry which is preliminary data.</text>
</comment>
<dbReference type="EMBL" id="JAHWZY010000045">
    <property type="protein sequence ID" value="MEZ3182567.1"/>
    <property type="molecule type" value="Genomic_DNA"/>
</dbReference>
<accession>A0ABV4J6K5</accession>
<evidence type="ECO:0000313" key="2">
    <source>
        <dbReference type="Proteomes" id="UP001567537"/>
    </source>
</evidence>
<keyword evidence="2" id="KW-1185">Reference proteome</keyword>
<evidence type="ECO:0000313" key="1">
    <source>
        <dbReference type="EMBL" id="MEZ3182567.1"/>
    </source>
</evidence>
<dbReference type="Proteomes" id="UP001567537">
    <property type="component" value="Unassembled WGS sequence"/>
</dbReference>
<dbReference type="Gene3D" id="3.30.70.1090">
    <property type="entry name" value="Dimeric alpha+beta barrel"/>
    <property type="match status" value="2"/>
</dbReference>
<proteinExistence type="predicted"/>
<gene>
    <name evidence="1" type="ORF">KYY02_29075</name>
</gene>
<reference evidence="1 2" key="1">
    <citation type="journal article" date="2021" name="Res Sq">
        <title>Streptomyces Pimoensis sp. nov., Isolated From the Taklimakan Desert in Xinjiang, China.</title>
        <authorList>
            <person name="Zhang P."/>
            <person name="Luo X."/>
            <person name="Luo X."/>
            <person name="Liu Z."/>
            <person name="Xia Z."/>
            <person name="Wan C."/>
            <person name="zhang L."/>
        </authorList>
    </citation>
    <scope>NUCLEOTIDE SEQUENCE [LARGE SCALE GENOMIC DNA]</scope>
    <source>
        <strain evidence="1 2">TRM75549</strain>
    </source>
</reference>
<dbReference type="InterPro" id="IPR006765">
    <property type="entry name" value="Polyketide_synth_cyclase"/>
</dbReference>